<dbReference type="EMBL" id="AP024355">
    <property type="protein sequence ID" value="BCR06642.1"/>
    <property type="molecule type" value="Genomic_DNA"/>
</dbReference>
<dbReference type="InterPro" id="IPR011990">
    <property type="entry name" value="TPR-like_helical_dom_sf"/>
</dbReference>
<evidence type="ECO:0000313" key="3">
    <source>
        <dbReference type="Proteomes" id="UP001319827"/>
    </source>
</evidence>
<dbReference type="RefSeq" id="WP_221250029.1">
    <property type="nucleotide sequence ID" value="NZ_AP024355.1"/>
</dbReference>
<evidence type="ECO:0008006" key="4">
    <source>
        <dbReference type="Google" id="ProtNLM"/>
    </source>
</evidence>
<sequence length="807" mass="86794">MCRTLTTLLLLALALPAHGGGAELIRIDKQEQLGTTRMVLELSALPAHRIEASGQRVDLFLTGVQAEALGAPLPENGQIIRILAARKGPDLMVSFLLRTPPRAVKVLTRPQPAAVMLDLVWDEAGAKVRPAIAAAVPGMPQIRSDQGALTLGGGSSYSGRWESFFETYDPGLKVAVALRYSLPALPQLVYDPLHAGPEGQTLKEGLGLCQQGDWSAGLALLRRLSASSLQGVDREALRLFRGEALARTGNPAGAEGELVQLLSEAPESALRIRAGYLLAWAKAAAGRPFEGSFELSTLSRGGAAYHPYNVLADLLQAEILLGAGSADKALGVLQAKRESAGAELGQLLALRRADALVGLERHGEALALYRRSELAEEFWLARPYSLGCYAQALERAGDYPAAAVRFGRLAELLKGVAGADLAGYAEGLSTLRAGHRERALEIFQRVRETHGEREGGFRAWLKMTDLAVLAGSAAGGPGVLSQYAEIARSAPSRQLREEALFKQSLVRKLAGDLAGCVADMESFLRQFAGSSLYRHGQALLAEVVPPLVEELIGRGDEIGALVLVERHRDLLVSGLVRPGFLLTLGQSFERMGLLDRAARVFQFMLDGFRGQPQEQECYLPVIRVLVAQQDFSGAVAAAATYFERFPQGEARNEVFALQLQALLASGRLEEAAKILTLSGRPVSPEIELLAGKIFWARENYPQAGAVLAGADAPGSDQDPPTALMLRAESLYRSGQGDQALPLYEQLAAGGPCVDQALFRCAQIRLATGQREMALNLLRRLAEKEENTPWQRAGAEFLQLEQQAGLRD</sequence>
<evidence type="ECO:0000256" key="1">
    <source>
        <dbReference type="SAM" id="SignalP"/>
    </source>
</evidence>
<gene>
    <name evidence="2" type="ORF">DESUT3_37110</name>
</gene>
<reference evidence="2 3" key="2">
    <citation type="journal article" date="2021" name="Int. J. Syst. Evol. Microbiol.">
        <title>Isolation and Polyphasic Characterization of Desulfuromonas versatilis sp. Nov., an Electrogenic Bacteria Capable of Versatile Metabolism Isolated from a Graphene Oxide-Reducing Enrichment Culture.</title>
        <authorList>
            <person name="Xie L."/>
            <person name="Yoshida N."/>
            <person name="Ishii S."/>
            <person name="Meng L."/>
        </authorList>
    </citation>
    <scope>NUCLEOTIDE SEQUENCE [LARGE SCALE GENOMIC DNA]</scope>
    <source>
        <strain evidence="2 3">NIT-T3</strain>
    </source>
</reference>
<feature type="signal peptide" evidence="1">
    <location>
        <begin position="1"/>
        <end position="19"/>
    </location>
</feature>
<name>A0ABM8I1A8_9BACT</name>
<proteinExistence type="predicted"/>
<dbReference type="SUPFAM" id="SSF48452">
    <property type="entry name" value="TPR-like"/>
    <property type="match status" value="2"/>
</dbReference>
<dbReference type="Pfam" id="PF13432">
    <property type="entry name" value="TPR_16"/>
    <property type="match status" value="1"/>
</dbReference>
<organism evidence="2 3">
    <name type="scientific">Desulfuromonas versatilis</name>
    <dbReference type="NCBI Taxonomy" id="2802975"/>
    <lineage>
        <taxon>Bacteria</taxon>
        <taxon>Pseudomonadati</taxon>
        <taxon>Thermodesulfobacteriota</taxon>
        <taxon>Desulfuromonadia</taxon>
        <taxon>Desulfuromonadales</taxon>
        <taxon>Desulfuromonadaceae</taxon>
        <taxon>Desulfuromonas</taxon>
    </lineage>
</organism>
<dbReference type="Proteomes" id="UP001319827">
    <property type="component" value="Chromosome"/>
</dbReference>
<evidence type="ECO:0000313" key="2">
    <source>
        <dbReference type="EMBL" id="BCR06642.1"/>
    </source>
</evidence>
<keyword evidence="1" id="KW-0732">Signal</keyword>
<protein>
    <recommendedName>
        <fullName evidence="4">Tetratricopeptide repeat protein</fullName>
    </recommendedName>
</protein>
<reference evidence="2 3" key="1">
    <citation type="journal article" date="2016" name="C (Basel)">
        <title>Selective Growth of and Electricity Production by Marine Exoelectrogenic Bacteria in Self-Aggregated Hydrogel of Microbially Reduced Graphene Oxide.</title>
        <authorList>
            <person name="Yoshida N."/>
            <person name="Goto Y."/>
            <person name="Miyata Y."/>
        </authorList>
    </citation>
    <scope>NUCLEOTIDE SEQUENCE [LARGE SCALE GENOMIC DNA]</scope>
    <source>
        <strain evidence="2 3">NIT-T3</strain>
    </source>
</reference>
<accession>A0ABM8I1A8</accession>
<feature type="chain" id="PRO_5045160591" description="Tetratricopeptide repeat protein" evidence="1">
    <location>
        <begin position="20"/>
        <end position="807"/>
    </location>
</feature>
<keyword evidence="3" id="KW-1185">Reference proteome</keyword>
<dbReference type="Gene3D" id="1.25.40.10">
    <property type="entry name" value="Tetratricopeptide repeat domain"/>
    <property type="match status" value="3"/>
</dbReference>